<dbReference type="GO" id="GO:0015677">
    <property type="term" value="P:copper ion import"/>
    <property type="evidence" value="ECO:0007669"/>
    <property type="project" value="TreeGrafter"/>
</dbReference>
<dbReference type="AlphaFoldDB" id="A0A0D2HYG9"/>
<keyword evidence="2" id="KW-0813">Transport</keyword>
<keyword evidence="11" id="KW-1185">Reference proteome</keyword>
<dbReference type="EMBL" id="KN846995">
    <property type="protein sequence ID" value="KIW89639.1"/>
    <property type="molecule type" value="Genomic_DNA"/>
</dbReference>
<keyword evidence="4 7" id="KW-1133">Transmembrane helix</keyword>
<organism evidence="10 11">
    <name type="scientific">Cladophialophora bantiana (strain ATCC 10958 / CBS 173.52 / CDC B-1940 / NIH 8579)</name>
    <name type="common">Xylohypha bantiana</name>
    <dbReference type="NCBI Taxonomy" id="1442370"/>
    <lineage>
        <taxon>Eukaryota</taxon>
        <taxon>Fungi</taxon>
        <taxon>Dikarya</taxon>
        <taxon>Ascomycota</taxon>
        <taxon>Pezizomycotina</taxon>
        <taxon>Eurotiomycetes</taxon>
        <taxon>Chaetothyriomycetidae</taxon>
        <taxon>Chaetothyriales</taxon>
        <taxon>Herpotrichiellaceae</taxon>
        <taxon>Cladophialophora</taxon>
    </lineage>
</organism>
<evidence type="ECO:0000256" key="1">
    <source>
        <dbReference type="ARBA" id="ARBA00004141"/>
    </source>
</evidence>
<dbReference type="RefSeq" id="XP_016616308.1">
    <property type="nucleotide sequence ID" value="XM_016767516.1"/>
</dbReference>
<evidence type="ECO:0000259" key="9">
    <source>
        <dbReference type="Pfam" id="PF01794"/>
    </source>
</evidence>
<evidence type="ECO:0000256" key="7">
    <source>
        <dbReference type="SAM" id="Phobius"/>
    </source>
</evidence>
<evidence type="ECO:0000256" key="4">
    <source>
        <dbReference type="ARBA" id="ARBA00022989"/>
    </source>
</evidence>
<dbReference type="PANTHER" id="PTHR32361">
    <property type="entry name" value="FERRIC/CUPRIC REDUCTASE TRANSMEMBRANE COMPONENT"/>
    <property type="match status" value="1"/>
</dbReference>
<dbReference type="VEuPathDB" id="FungiDB:Z519_09795"/>
<reference evidence="10" key="1">
    <citation type="submission" date="2015-01" db="EMBL/GenBank/DDBJ databases">
        <title>The Genome Sequence of Cladophialophora bantiana CBS 173.52.</title>
        <authorList>
            <consortium name="The Broad Institute Genomics Platform"/>
            <person name="Cuomo C."/>
            <person name="de Hoog S."/>
            <person name="Gorbushina A."/>
            <person name="Stielow B."/>
            <person name="Teixiera M."/>
            <person name="Abouelleil A."/>
            <person name="Chapman S.B."/>
            <person name="Priest M."/>
            <person name="Young S.K."/>
            <person name="Wortman J."/>
            <person name="Nusbaum C."/>
            <person name="Birren B."/>
        </authorList>
    </citation>
    <scope>NUCLEOTIDE SEQUENCE [LARGE SCALE GENOMIC DNA]</scope>
    <source>
        <strain evidence="10">CBS 173.52</strain>
    </source>
</reference>
<feature type="chain" id="PRO_5002244052" description="Ferric oxidoreductase domain-containing protein" evidence="8">
    <location>
        <begin position="21"/>
        <end position="701"/>
    </location>
</feature>
<name>A0A0D2HYG9_CLAB1</name>
<dbReference type="InterPro" id="IPR039261">
    <property type="entry name" value="FNR_nucleotide-bd"/>
</dbReference>
<evidence type="ECO:0000256" key="8">
    <source>
        <dbReference type="SAM" id="SignalP"/>
    </source>
</evidence>
<dbReference type="GeneID" id="27702723"/>
<evidence type="ECO:0000313" key="11">
    <source>
        <dbReference type="Proteomes" id="UP000053789"/>
    </source>
</evidence>
<dbReference type="PANTHER" id="PTHR32361:SF9">
    <property type="entry name" value="FERRIC REDUCTASE TRANSMEMBRANE COMPONENT 3-RELATED"/>
    <property type="match status" value="1"/>
</dbReference>
<evidence type="ECO:0000313" key="10">
    <source>
        <dbReference type="EMBL" id="KIW89639.1"/>
    </source>
</evidence>
<sequence>MARCLARTLAICGHLLIVQAMMSSGRDGHGLIGYGIHMYFPVCATACRDALSGSRLNCSEVMEMDDAGGMDMGGGDYMTSPDCYAADDAFLQSVAWCIRQRCYLDPKRPDDLPVWQVERWWLEYIPGRLKVQPEPKETYQQALAKVTTPPTETLVAGEPLNQTMLVSDGDYWPDRNADSIFEVAEVTHERYALVVFLSGVVIPVGFSLLRFIPLPKTWLTLFNAWVIDPPAIGRHHKVPIFWGLTNMPTRGQALFIAYLTIINVVLCAVGYSSRQPNSWFPDGSSQEILSYVTNRMGVLSFANVPLLILYAGRNNVLLWLTDWSHETFLLLHRYIAAIATLQAVLHSAIYLQIYSADGEHGSESKLPYWYWGAIATIGMSILLPTSILPLRTMLYEAFLLWHVAISVLVVAGCYLHIYYRFEHQWGYEVWIYVAFAVWGFDRVLRILRLARNGIRWAIVSVIDDDYIRVDIEGVAGNGYAYLYFPTLTWRVWENHPFSVASTFVHPQTSTERAQLNIDIEKKGAKTAESSPSSDADSISTTPAARPKLTLTFLLRTRGGLTALLRSRQKLPVLVESSYGSHLDLSEYPNLVCVAGGVGITSVLPLLRSHPGRSKLLWGVRSSGIVEAMSTELNGFEKEVFIGHRMDVLKGLEKELCFSRENSVVVVSGPASMTDDVRNAVCAIGKRGKKVSVKLVEESFSW</sequence>
<feature type="transmembrane region" description="Helical" evidence="7">
    <location>
        <begin position="429"/>
        <end position="447"/>
    </location>
</feature>
<dbReference type="InterPro" id="IPR051410">
    <property type="entry name" value="Ferric/Cupric_Reductase"/>
</dbReference>
<dbReference type="SFLD" id="SFLDG01168">
    <property type="entry name" value="Ferric_reductase_subgroup_(FRE"/>
    <property type="match status" value="1"/>
</dbReference>
<dbReference type="Gene3D" id="3.40.50.80">
    <property type="entry name" value="Nucleotide-binding domain of ferredoxin-NADP reductase (FNR) module"/>
    <property type="match status" value="1"/>
</dbReference>
<dbReference type="GO" id="GO:0006879">
    <property type="term" value="P:intracellular iron ion homeostasis"/>
    <property type="evidence" value="ECO:0007669"/>
    <property type="project" value="TreeGrafter"/>
</dbReference>
<dbReference type="GO" id="GO:0006826">
    <property type="term" value="P:iron ion transport"/>
    <property type="evidence" value="ECO:0007669"/>
    <property type="project" value="TreeGrafter"/>
</dbReference>
<dbReference type="GO" id="GO:0000293">
    <property type="term" value="F:ferric-chelate reductase activity"/>
    <property type="evidence" value="ECO:0007669"/>
    <property type="project" value="TreeGrafter"/>
</dbReference>
<evidence type="ECO:0000256" key="3">
    <source>
        <dbReference type="ARBA" id="ARBA00022692"/>
    </source>
</evidence>
<dbReference type="Pfam" id="PF01794">
    <property type="entry name" value="Ferric_reduct"/>
    <property type="match status" value="1"/>
</dbReference>
<dbReference type="GO" id="GO:0005886">
    <property type="term" value="C:plasma membrane"/>
    <property type="evidence" value="ECO:0007669"/>
    <property type="project" value="TreeGrafter"/>
</dbReference>
<feature type="transmembrane region" description="Helical" evidence="7">
    <location>
        <begin position="397"/>
        <end position="417"/>
    </location>
</feature>
<accession>A0A0D2HYG9</accession>
<keyword evidence="6 7" id="KW-0472">Membrane</keyword>
<dbReference type="OrthoDB" id="167398at2759"/>
<dbReference type="SFLD" id="SFLDS00052">
    <property type="entry name" value="Ferric_Reductase_Domain"/>
    <property type="match status" value="1"/>
</dbReference>
<evidence type="ECO:0000256" key="2">
    <source>
        <dbReference type="ARBA" id="ARBA00022448"/>
    </source>
</evidence>
<dbReference type="SUPFAM" id="SSF52343">
    <property type="entry name" value="Ferredoxin reductase-like, C-terminal NADP-linked domain"/>
    <property type="match status" value="1"/>
</dbReference>
<dbReference type="CDD" id="cd06186">
    <property type="entry name" value="NOX_Duox_like_FAD_NADP"/>
    <property type="match status" value="1"/>
</dbReference>
<dbReference type="Proteomes" id="UP000053789">
    <property type="component" value="Unassembled WGS sequence"/>
</dbReference>
<feature type="transmembrane region" description="Helical" evidence="7">
    <location>
        <begin position="292"/>
        <end position="312"/>
    </location>
</feature>
<proteinExistence type="predicted"/>
<keyword evidence="5" id="KW-0406">Ion transport</keyword>
<feature type="transmembrane region" description="Helical" evidence="7">
    <location>
        <begin position="253"/>
        <end position="272"/>
    </location>
</feature>
<evidence type="ECO:0000256" key="6">
    <source>
        <dbReference type="ARBA" id="ARBA00023136"/>
    </source>
</evidence>
<gene>
    <name evidence="10" type="ORF">Z519_09795</name>
</gene>
<protein>
    <recommendedName>
        <fullName evidence="9">Ferric oxidoreductase domain-containing protein</fullName>
    </recommendedName>
</protein>
<comment type="subcellular location">
    <subcellularLocation>
        <location evidence="1">Membrane</location>
        <topology evidence="1">Multi-pass membrane protein</topology>
    </subcellularLocation>
</comment>
<feature type="transmembrane region" description="Helical" evidence="7">
    <location>
        <begin position="368"/>
        <end position="390"/>
    </location>
</feature>
<keyword evidence="8" id="KW-0732">Signal</keyword>
<feature type="domain" description="Ferric oxidoreductase" evidence="9">
    <location>
        <begin position="296"/>
        <end position="413"/>
    </location>
</feature>
<keyword evidence="3 7" id="KW-0812">Transmembrane</keyword>
<feature type="signal peptide" evidence="8">
    <location>
        <begin position="1"/>
        <end position="20"/>
    </location>
</feature>
<dbReference type="HOGENOM" id="CLU_010365_2_0_1"/>
<feature type="transmembrane region" description="Helical" evidence="7">
    <location>
        <begin position="191"/>
        <end position="212"/>
    </location>
</feature>
<feature type="transmembrane region" description="Helical" evidence="7">
    <location>
        <begin position="333"/>
        <end position="356"/>
    </location>
</feature>
<evidence type="ECO:0000256" key="5">
    <source>
        <dbReference type="ARBA" id="ARBA00023065"/>
    </source>
</evidence>
<dbReference type="InterPro" id="IPR013130">
    <property type="entry name" value="Fe3_Rdtase_TM_dom"/>
</dbReference>